<protein>
    <submittedName>
        <fullName evidence="1">Uncharacterized protein</fullName>
    </submittedName>
</protein>
<proteinExistence type="predicted"/>
<evidence type="ECO:0000313" key="2">
    <source>
        <dbReference type="Proteomes" id="UP001601059"/>
    </source>
</evidence>
<name>A0ABW6KBX3_9BACI</name>
<dbReference type="RefSeq" id="WP_389361161.1">
    <property type="nucleotide sequence ID" value="NZ_JBIACK010000004.1"/>
</dbReference>
<accession>A0ABW6KBX3</accession>
<evidence type="ECO:0000313" key="1">
    <source>
        <dbReference type="EMBL" id="MFE8701229.1"/>
    </source>
</evidence>
<reference evidence="1 2" key="1">
    <citation type="submission" date="2024-08" db="EMBL/GenBank/DDBJ databases">
        <title>Two novel Cytobacillus novel species.</title>
        <authorList>
            <person name="Liu G."/>
        </authorList>
    </citation>
    <scope>NUCLEOTIDE SEQUENCE [LARGE SCALE GENOMIC DNA]</scope>
    <source>
        <strain evidence="1 2">FJAT-54145</strain>
    </source>
</reference>
<keyword evidence="2" id="KW-1185">Reference proteome</keyword>
<comment type="caution">
    <text evidence="1">The sequence shown here is derived from an EMBL/GenBank/DDBJ whole genome shotgun (WGS) entry which is preliminary data.</text>
</comment>
<dbReference type="Proteomes" id="UP001601059">
    <property type="component" value="Unassembled WGS sequence"/>
</dbReference>
<sequence>MNVAWQKRCKQQFNEFRMGALHSWFQKIGWEGEGVRFEEASLVAFEPYFFLHIRPNALFEESLPFVFLLGETLIRQHEEIRWDFRFIQNKIGEGVLLRINMSDTQRLYVHPFLFLQDCAKTGQSYLTFYHQLDSLLQKRKKTRGTIEGSPEWLWLEVIPSEMEFQKIG</sequence>
<dbReference type="EMBL" id="JBIACK010000004">
    <property type="protein sequence ID" value="MFE8701229.1"/>
    <property type="molecule type" value="Genomic_DNA"/>
</dbReference>
<organism evidence="1 2">
    <name type="scientific">Cytobacillus spartinae</name>
    <dbReference type="NCBI Taxonomy" id="3299023"/>
    <lineage>
        <taxon>Bacteria</taxon>
        <taxon>Bacillati</taxon>
        <taxon>Bacillota</taxon>
        <taxon>Bacilli</taxon>
        <taxon>Bacillales</taxon>
        <taxon>Bacillaceae</taxon>
        <taxon>Cytobacillus</taxon>
    </lineage>
</organism>
<gene>
    <name evidence="1" type="ORF">ACFYKX_11540</name>
</gene>